<dbReference type="EMBL" id="CP039704">
    <property type="protein sequence ID" value="QCI80276.1"/>
    <property type="molecule type" value="Genomic_DNA"/>
</dbReference>
<dbReference type="Gene3D" id="3.90.79.10">
    <property type="entry name" value="Nucleoside Triphosphate Pyrophosphohydrolase"/>
    <property type="match status" value="1"/>
</dbReference>
<evidence type="ECO:0000256" key="1">
    <source>
        <dbReference type="ARBA" id="ARBA00001946"/>
    </source>
</evidence>
<gene>
    <name evidence="5" type="ORF">E6W36_14480</name>
</gene>
<name>A0A4D7CBV7_9SPHN</name>
<evidence type="ECO:0000256" key="2">
    <source>
        <dbReference type="ARBA" id="ARBA00022801"/>
    </source>
</evidence>
<accession>A0A4D7CBV7</accession>
<sequence length="137" mass="14751">MSPVPAAGVIVLSGRHVLLIRRGTPPNLGAWSLPGGRIQPGETVRAAALREVREETGLAVRLRGLVDVVDLIGHGPDGTLAYHYLVADFWAEAADAAGRRRRCGRGALVRRRSLDTYALTPEILRVIATAQRLRDGS</sequence>
<dbReference type="Proteomes" id="UP000298714">
    <property type="component" value="Chromosome"/>
</dbReference>
<evidence type="ECO:0000259" key="4">
    <source>
        <dbReference type="PROSITE" id="PS51462"/>
    </source>
</evidence>
<dbReference type="SUPFAM" id="SSF55811">
    <property type="entry name" value="Nudix"/>
    <property type="match status" value="1"/>
</dbReference>
<protein>
    <submittedName>
        <fullName evidence="5">NUDIX domain-containing protein</fullName>
    </submittedName>
</protein>
<dbReference type="PRINTS" id="PR00502">
    <property type="entry name" value="NUDIXFAMILY"/>
</dbReference>
<dbReference type="GO" id="GO:0016787">
    <property type="term" value="F:hydrolase activity"/>
    <property type="evidence" value="ECO:0007669"/>
    <property type="project" value="UniProtKB-KW"/>
</dbReference>
<dbReference type="PANTHER" id="PTHR43736:SF1">
    <property type="entry name" value="DIHYDRONEOPTERIN TRIPHOSPHATE DIPHOSPHATASE"/>
    <property type="match status" value="1"/>
</dbReference>
<comment type="similarity">
    <text evidence="3">Belongs to the Nudix hydrolase family.</text>
</comment>
<dbReference type="KEGG" id="hgn:E6W36_14480"/>
<organism evidence="5 6">
    <name type="scientific">Hankyongella ginsenosidimutans</name>
    <dbReference type="NCBI Taxonomy" id="1763828"/>
    <lineage>
        <taxon>Bacteria</taxon>
        <taxon>Pseudomonadati</taxon>
        <taxon>Pseudomonadota</taxon>
        <taxon>Alphaproteobacteria</taxon>
        <taxon>Sphingomonadales</taxon>
        <taxon>Sphingomonadaceae</taxon>
        <taxon>Hankyongella</taxon>
    </lineage>
</organism>
<dbReference type="Pfam" id="PF00293">
    <property type="entry name" value="NUDIX"/>
    <property type="match status" value="1"/>
</dbReference>
<evidence type="ECO:0000313" key="6">
    <source>
        <dbReference type="Proteomes" id="UP000298714"/>
    </source>
</evidence>
<evidence type="ECO:0000313" key="5">
    <source>
        <dbReference type="EMBL" id="QCI80276.1"/>
    </source>
</evidence>
<proteinExistence type="inferred from homology"/>
<dbReference type="PROSITE" id="PS00893">
    <property type="entry name" value="NUDIX_BOX"/>
    <property type="match status" value="1"/>
</dbReference>
<comment type="cofactor">
    <cofactor evidence="1">
        <name>Mg(2+)</name>
        <dbReference type="ChEBI" id="CHEBI:18420"/>
    </cofactor>
</comment>
<dbReference type="RefSeq" id="WP_246047799.1">
    <property type="nucleotide sequence ID" value="NZ_CP039704.1"/>
</dbReference>
<dbReference type="AlphaFoldDB" id="A0A4D7CBV7"/>
<dbReference type="InterPro" id="IPR015797">
    <property type="entry name" value="NUDIX_hydrolase-like_dom_sf"/>
</dbReference>
<dbReference type="PROSITE" id="PS51462">
    <property type="entry name" value="NUDIX"/>
    <property type="match status" value="1"/>
</dbReference>
<evidence type="ECO:0000256" key="3">
    <source>
        <dbReference type="RuleBase" id="RU003476"/>
    </source>
</evidence>
<keyword evidence="6" id="KW-1185">Reference proteome</keyword>
<dbReference type="InterPro" id="IPR020084">
    <property type="entry name" value="NUDIX_hydrolase_CS"/>
</dbReference>
<feature type="domain" description="Nudix hydrolase" evidence="4">
    <location>
        <begin position="2"/>
        <end position="125"/>
    </location>
</feature>
<dbReference type="PANTHER" id="PTHR43736">
    <property type="entry name" value="ADP-RIBOSE PYROPHOSPHATASE"/>
    <property type="match status" value="1"/>
</dbReference>
<dbReference type="InterPro" id="IPR000086">
    <property type="entry name" value="NUDIX_hydrolase_dom"/>
</dbReference>
<reference evidence="6" key="1">
    <citation type="submission" date="2019-04" db="EMBL/GenBank/DDBJ databases">
        <title>Complete genome sequence of Sphingomonas sp. W1-2-3.</title>
        <authorList>
            <person name="Im W.T."/>
        </authorList>
    </citation>
    <scope>NUCLEOTIDE SEQUENCE [LARGE SCALE GENOMIC DNA]</scope>
    <source>
        <strain evidence="6">W1-2-3</strain>
    </source>
</reference>
<keyword evidence="2 3" id="KW-0378">Hydrolase</keyword>
<dbReference type="InterPro" id="IPR020476">
    <property type="entry name" value="Nudix_hydrolase"/>
</dbReference>
<dbReference type="CDD" id="cd04673">
    <property type="entry name" value="NUDIX_ADPRase"/>
    <property type="match status" value="1"/>
</dbReference>